<dbReference type="RefSeq" id="WP_208252709.1">
    <property type="nucleotide sequence ID" value="NZ_JAGEPF010000053.1"/>
</dbReference>
<accession>A0ABS3SA18</accession>
<dbReference type="CDD" id="cd02440">
    <property type="entry name" value="AdoMet_MTases"/>
    <property type="match status" value="1"/>
</dbReference>
<evidence type="ECO:0000259" key="1">
    <source>
        <dbReference type="Pfam" id="PF13649"/>
    </source>
</evidence>
<dbReference type="InterPro" id="IPR041698">
    <property type="entry name" value="Methyltransf_25"/>
</dbReference>
<evidence type="ECO:0000313" key="3">
    <source>
        <dbReference type="Proteomes" id="UP000680206"/>
    </source>
</evidence>
<dbReference type="GO" id="GO:0032259">
    <property type="term" value="P:methylation"/>
    <property type="evidence" value="ECO:0007669"/>
    <property type="project" value="UniProtKB-KW"/>
</dbReference>
<dbReference type="Gene3D" id="3.40.50.150">
    <property type="entry name" value="Vaccinia Virus protein VP39"/>
    <property type="match status" value="1"/>
</dbReference>
<organism evidence="2 3">
    <name type="scientific">Actinomadura violacea</name>
    <dbReference type="NCBI Taxonomy" id="2819934"/>
    <lineage>
        <taxon>Bacteria</taxon>
        <taxon>Bacillati</taxon>
        <taxon>Actinomycetota</taxon>
        <taxon>Actinomycetes</taxon>
        <taxon>Streptosporangiales</taxon>
        <taxon>Thermomonosporaceae</taxon>
        <taxon>Actinomadura</taxon>
    </lineage>
</organism>
<proteinExistence type="predicted"/>
<dbReference type="Pfam" id="PF13649">
    <property type="entry name" value="Methyltransf_25"/>
    <property type="match status" value="1"/>
</dbReference>
<name>A0ABS3SA18_9ACTN</name>
<comment type="caution">
    <text evidence="2">The sequence shown here is derived from an EMBL/GenBank/DDBJ whole genome shotgun (WGS) entry which is preliminary data.</text>
</comment>
<keyword evidence="2" id="KW-0489">Methyltransferase</keyword>
<keyword evidence="2" id="KW-0808">Transferase</keyword>
<protein>
    <submittedName>
        <fullName evidence="2">Class I SAM-dependent methyltransferase</fullName>
    </submittedName>
</protein>
<sequence>MESGEDGVPAALAGHPDRLRWNAKYESAPEPSFAPHPLAVHALDGPLPDGPVLDLACGTAGSALLAAGAGRHVTAVDVSEVALGRLGAEARRRGLDGLITLVQDDLGAWRPGTASYALVLCTGFWDREVFRRAAGAVVPGGLLAWEAFTTEARRVRDALPAEWCLGECEPASLLDGAFTVLEQVDLPDGQKRRLLARGPAAVS</sequence>
<keyword evidence="3" id="KW-1185">Reference proteome</keyword>
<dbReference type="InterPro" id="IPR029063">
    <property type="entry name" value="SAM-dependent_MTases_sf"/>
</dbReference>
<dbReference type="Proteomes" id="UP000680206">
    <property type="component" value="Unassembled WGS sequence"/>
</dbReference>
<dbReference type="SUPFAM" id="SSF53335">
    <property type="entry name" value="S-adenosyl-L-methionine-dependent methyltransferases"/>
    <property type="match status" value="1"/>
</dbReference>
<feature type="domain" description="Methyltransferase" evidence="1">
    <location>
        <begin position="52"/>
        <end position="141"/>
    </location>
</feature>
<evidence type="ECO:0000313" key="2">
    <source>
        <dbReference type="EMBL" id="MBO2465856.1"/>
    </source>
</evidence>
<dbReference type="EMBL" id="JAGEPF010000053">
    <property type="protein sequence ID" value="MBO2465856.1"/>
    <property type="molecule type" value="Genomic_DNA"/>
</dbReference>
<dbReference type="GO" id="GO:0008168">
    <property type="term" value="F:methyltransferase activity"/>
    <property type="evidence" value="ECO:0007669"/>
    <property type="project" value="UniProtKB-KW"/>
</dbReference>
<reference evidence="2 3" key="1">
    <citation type="submission" date="2021-03" db="EMBL/GenBank/DDBJ databases">
        <title>Actinomadura violae sp. nov., isolated from lichen in Thailand.</title>
        <authorList>
            <person name="Kanchanasin P."/>
            <person name="Saeng-In P."/>
            <person name="Phongsopitanun W."/>
            <person name="Yuki M."/>
            <person name="Kudo T."/>
            <person name="Ohkuma M."/>
            <person name="Tanasupawat S."/>
        </authorList>
    </citation>
    <scope>NUCLEOTIDE SEQUENCE [LARGE SCALE GENOMIC DNA]</scope>
    <source>
        <strain evidence="2 3">LCR2-06</strain>
    </source>
</reference>
<gene>
    <name evidence="2" type="ORF">J4709_50695</name>
</gene>